<gene>
    <name evidence="7" type="ORF">MB27_04290</name>
</gene>
<dbReference type="CDD" id="cd10548">
    <property type="entry name" value="cupin_CDO"/>
    <property type="match status" value="1"/>
</dbReference>
<keyword evidence="4" id="KW-0560">Oxidoreductase</keyword>
<dbReference type="GO" id="GO:0008198">
    <property type="term" value="F:ferrous iron binding"/>
    <property type="evidence" value="ECO:0007669"/>
    <property type="project" value="TreeGrafter"/>
</dbReference>
<evidence type="ECO:0000256" key="6">
    <source>
        <dbReference type="PIRSR" id="PIRSR610300-51"/>
    </source>
</evidence>
<keyword evidence="2 6" id="KW-0479">Metal-binding</keyword>
<evidence type="ECO:0000256" key="4">
    <source>
        <dbReference type="ARBA" id="ARBA00023002"/>
    </source>
</evidence>
<dbReference type="Pfam" id="PF05995">
    <property type="entry name" value="CDO_I"/>
    <property type="match status" value="1"/>
</dbReference>
<dbReference type="AlphaFoldDB" id="A0A0A6UT54"/>
<evidence type="ECO:0000256" key="3">
    <source>
        <dbReference type="ARBA" id="ARBA00022964"/>
    </source>
</evidence>
<dbReference type="PANTHER" id="PTHR12918">
    <property type="entry name" value="CYSTEINE DIOXYGENASE"/>
    <property type="match status" value="1"/>
</dbReference>
<dbReference type="Gene3D" id="2.60.120.10">
    <property type="entry name" value="Jelly Rolls"/>
    <property type="match status" value="1"/>
</dbReference>
<comment type="caution">
    <text evidence="7">The sequence shown here is derived from an EMBL/GenBank/DDBJ whole genome shotgun (WGS) entry which is preliminary data.</text>
</comment>
<dbReference type="SUPFAM" id="SSF51182">
    <property type="entry name" value="RmlC-like cupins"/>
    <property type="match status" value="1"/>
</dbReference>
<dbReference type="eggNOG" id="COG5553">
    <property type="taxonomic scope" value="Bacteria"/>
</dbReference>
<dbReference type="Proteomes" id="UP000054537">
    <property type="component" value="Unassembled WGS sequence"/>
</dbReference>
<dbReference type="InterPro" id="IPR011051">
    <property type="entry name" value="RmlC_Cupin_sf"/>
</dbReference>
<dbReference type="STRING" id="1869.MB27_04290"/>
<comment type="similarity">
    <text evidence="1">Belongs to the cysteine dioxygenase family.</text>
</comment>
<keyword evidence="8" id="KW-1185">Reference proteome</keyword>
<dbReference type="EMBL" id="JRTT01000004">
    <property type="protein sequence ID" value="KHD78601.1"/>
    <property type="molecule type" value="Genomic_DNA"/>
</dbReference>
<dbReference type="GO" id="GO:0016702">
    <property type="term" value="F:oxidoreductase activity, acting on single donors with incorporation of molecular oxygen, incorporation of two atoms of oxygen"/>
    <property type="evidence" value="ECO:0007669"/>
    <property type="project" value="InterPro"/>
</dbReference>
<keyword evidence="3 7" id="KW-0223">Dioxygenase</keyword>
<dbReference type="InterPro" id="IPR014710">
    <property type="entry name" value="RmlC-like_jellyroll"/>
</dbReference>
<keyword evidence="5 6" id="KW-0408">Iron</keyword>
<sequence>MGGIVRADHLAIAQEFSAAASAWPVPPRFDPVERWYHRLTLTDDYEVWLLTWLPGQGTEIHDHGGSAGAFYLHSGTLVEDTVSVRDRTPRVASRELGEGAGRRFGSHHIHRIENRSSRPAISVHVYGPALTSMTKYRLSPAGLEVLTVERAGAQW</sequence>
<proteinExistence type="inferred from homology"/>
<feature type="binding site" evidence="6">
    <location>
        <position position="110"/>
    </location>
    <ligand>
        <name>Fe cation</name>
        <dbReference type="ChEBI" id="CHEBI:24875"/>
        <note>catalytic</note>
    </ligand>
</feature>
<dbReference type="InterPro" id="IPR010300">
    <property type="entry name" value="CDO_1"/>
</dbReference>
<reference evidence="7 8" key="1">
    <citation type="submission" date="2014-10" db="EMBL/GenBank/DDBJ databases">
        <title>Draft genome sequence of Actinoplanes utahensis NRRL 12052.</title>
        <authorList>
            <person name="Velasco-Bucheli B."/>
            <person name="del Cerro C."/>
            <person name="Hormigo D."/>
            <person name="Garcia J.L."/>
            <person name="Acebal C."/>
            <person name="Arroyo M."/>
            <person name="de la Mata I."/>
        </authorList>
    </citation>
    <scope>NUCLEOTIDE SEQUENCE [LARGE SCALE GENOMIC DNA]</scope>
    <source>
        <strain evidence="7 8">NRRL 12052</strain>
    </source>
</reference>
<evidence type="ECO:0000256" key="2">
    <source>
        <dbReference type="ARBA" id="ARBA00022723"/>
    </source>
</evidence>
<evidence type="ECO:0000313" key="8">
    <source>
        <dbReference type="Proteomes" id="UP000054537"/>
    </source>
</evidence>
<feature type="binding site" evidence="6">
    <location>
        <position position="61"/>
    </location>
    <ligand>
        <name>Fe cation</name>
        <dbReference type="ChEBI" id="CHEBI:24875"/>
        <note>catalytic</note>
    </ligand>
</feature>
<evidence type="ECO:0000256" key="5">
    <source>
        <dbReference type="ARBA" id="ARBA00023004"/>
    </source>
</evidence>
<organism evidence="7 8">
    <name type="scientific">Actinoplanes utahensis</name>
    <dbReference type="NCBI Taxonomy" id="1869"/>
    <lineage>
        <taxon>Bacteria</taxon>
        <taxon>Bacillati</taxon>
        <taxon>Actinomycetota</taxon>
        <taxon>Actinomycetes</taxon>
        <taxon>Micromonosporales</taxon>
        <taxon>Micromonosporaceae</taxon>
        <taxon>Actinoplanes</taxon>
    </lineage>
</organism>
<dbReference type="PANTHER" id="PTHR12918:SF1">
    <property type="entry name" value="CYSTEINE DIOXYGENASE TYPE 1"/>
    <property type="match status" value="1"/>
</dbReference>
<evidence type="ECO:0000313" key="7">
    <source>
        <dbReference type="EMBL" id="KHD78601.1"/>
    </source>
</evidence>
<protein>
    <submittedName>
        <fullName evidence="7">Cysteine dioxygenase</fullName>
    </submittedName>
</protein>
<accession>A0A0A6UT54</accession>
<feature type="binding site" evidence="6">
    <location>
        <position position="63"/>
    </location>
    <ligand>
        <name>Fe cation</name>
        <dbReference type="ChEBI" id="CHEBI:24875"/>
        <note>catalytic</note>
    </ligand>
</feature>
<name>A0A0A6UT54_ACTUT</name>
<evidence type="ECO:0000256" key="1">
    <source>
        <dbReference type="ARBA" id="ARBA00006622"/>
    </source>
</evidence>